<reference evidence="2" key="2">
    <citation type="submission" date="2025-08" db="UniProtKB">
        <authorList>
            <consortium name="Ensembl"/>
        </authorList>
    </citation>
    <scope>IDENTIFICATION</scope>
</reference>
<sequence length="115" mass="13270">MQKSCEENEGKPQNMPQAKADHPWEDVSKGAEGNPQPSREGVSPEPEGSLRGGLTQPGQGIKEETPGRHQVPKEMIRVDELERLREEIRVRNKFVVMYWKIVTLKEMYIYLLFCF</sequence>
<protein>
    <recommendedName>
        <fullName evidence="4">Transcription elongation factor A like 8</fullName>
    </recommendedName>
</protein>
<name>A0A673T632_SURSU</name>
<dbReference type="Pfam" id="PF04538">
    <property type="entry name" value="BEX"/>
    <property type="match status" value="1"/>
</dbReference>
<dbReference type="Proteomes" id="UP000472268">
    <property type="component" value="Chromosome 1"/>
</dbReference>
<dbReference type="Ensembl" id="ENSSSUT00005005750.1">
    <property type="protein sequence ID" value="ENSSSUP00005004970.1"/>
    <property type="gene ID" value="ENSSSUG00005003251.1"/>
</dbReference>
<accession>A0A673T632</accession>
<proteinExistence type="predicted"/>
<dbReference type="OMA" id="KAKEDCP"/>
<reference evidence="2" key="3">
    <citation type="submission" date="2025-09" db="UniProtKB">
        <authorList>
            <consortium name="Ensembl"/>
        </authorList>
    </citation>
    <scope>IDENTIFICATION</scope>
</reference>
<feature type="compositionally biased region" description="Basic and acidic residues" evidence="1">
    <location>
        <begin position="1"/>
        <end position="10"/>
    </location>
</feature>
<feature type="compositionally biased region" description="Basic and acidic residues" evidence="1">
    <location>
        <begin position="19"/>
        <end position="29"/>
    </location>
</feature>
<feature type="compositionally biased region" description="Basic and acidic residues" evidence="1">
    <location>
        <begin position="61"/>
        <end position="74"/>
    </location>
</feature>
<dbReference type="InterPro" id="IPR021156">
    <property type="entry name" value="TF_A-like/BEX"/>
</dbReference>
<organism evidence="2 3">
    <name type="scientific">Suricata suricatta</name>
    <name type="common">Meerkat</name>
    <dbReference type="NCBI Taxonomy" id="37032"/>
    <lineage>
        <taxon>Eukaryota</taxon>
        <taxon>Metazoa</taxon>
        <taxon>Chordata</taxon>
        <taxon>Craniata</taxon>
        <taxon>Vertebrata</taxon>
        <taxon>Euteleostomi</taxon>
        <taxon>Mammalia</taxon>
        <taxon>Eutheria</taxon>
        <taxon>Laurasiatheria</taxon>
        <taxon>Carnivora</taxon>
        <taxon>Feliformia</taxon>
        <taxon>Herpestidae</taxon>
        <taxon>Suricata</taxon>
    </lineage>
</organism>
<reference evidence="2 3" key="1">
    <citation type="submission" date="2019-05" db="EMBL/GenBank/DDBJ databases">
        <title>A Chromosome-scale Meerkat (S. suricatta) Genome Assembly.</title>
        <authorList>
            <person name="Dudchenko O."/>
            <person name="Lieberman Aiden E."/>
            <person name="Tung J."/>
            <person name="Barreiro L.B."/>
            <person name="Clutton-Brock T.H."/>
        </authorList>
    </citation>
    <scope>NUCLEOTIDE SEQUENCE [LARGE SCALE GENOMIC DNA]</scope>
</reference>
<evidence type="ECO:0000256" key="1">
    <source>
        <dbReference type="SAM" id="MobiDB-lite"/>
    </source>
</evidence>
<keyword evidence="3" id="KW-1185">Reference proteome</keyword>
<evidence type="ECO:0000313" key="3">
    <source>
        <dbReference type="Proteomes" id="UP000472268"/>
    </source>
</evidence>
<feature type="region of interest" description="Disordered" evidence="1">
    <location>
        <begin position="1"/>
        <end position="74"/>
    </location>
</feature>
<evidence type="ECO:0008006" key="4">
    <source>
        <dbReference type="Google" id="ProtNLM"/>
    </source>
</evidence>
<evidence type="ECO:0000313" key="2">
    <source>
        <dbReference type="Ensembl" id="ENSSSUP00005004970.1"/>
    </source>
</evidence>
<dbReference type="AlphaFoldDB" id="A0A673T632"/>